<sequence length="244" mass="27758">MKKKFVGVLLIVAMTVVTLAGCGGKANVNKKPEVLSDLFDGKQRVWFYLDRSDLYDGLAYDTDVKAVIITENKQVTGYYYNLIGIYNKDMISGEEGPFANSRFLLSDFSGLTDSEIIEKVSETYADGSVTYPIEIQTSIKKYTYEGEELPYTIEYDGELDSSGNGLENETLYFFDTIRDVMFPFNQSYQNETLYRSFKFDSLVEPTVIKEKEYIGIQDTSGNMLITLNNYAEFENIMLDKPEGM</sequence>
<name>A0A396AB15_9FIRM</name>
<dbReference type="PROSITE" id="PS51257">
    <property type="entry name" value="PROKAR_LIPOPROTEIN"/>
    <property type="match status" value="1"/>
</dbReference>
<keyword evidence="1" id="KW-0732">Signal</keyword>
<dbReference type="Proteomes" id="UP000266391">
    <property type="component" value="Unassembled WGS sequence"/>
</dbReference>
<organism evidence="2 3">
    <name type="scientific">Roseburia inulinivorans</name>
    <dbReference type="NCBI Taxonomy" id="360807"/>
    <lineage>
        <taxon>Bacteria</taxon>
        <taxon>Bacillati</taxon>
        <taxon>Bacillota</taxon>
        <taxon>Clostridia</taxon>
        <taxon>Lachnospirales</taxon>
        <taxon>Lachnospiraceae</taxon>
        <taxon>Roseburia</taxon>
    </lineage>
</organism>
<dbReference type="AlphaFoldDB" id="A0A396AB15"/>
<evidence type="ECO:0008006" key="4">
    <source>
        <dbReference type="Google" id="ProtNLM"/>
    </source>
</evidence>
<evidence type="ECO:0000313" key="3">
    <source>
        <dbReference type="Proteomes" id="UP000266391"/>
    </source>
</evidence>
<gene>
    <name evidence="2" type="ORF">DW813_16565</name>
</gene>
<dbReference type="EMBL" id="QSIQ01000049">
    <property type="protein sequence ID" value="RHC98264.1"/>
    <property type="molecule type" value="Genomic_DNA"/>
</dbReference>
<comment type="caution">
    <text evidence="2">The sequence shown here is derived from an EMBL/GenBank/DDBJ whole genome shotgun (WGS) entry which is preliminary data.</text>
</comment>
<protein>
    <recommendedName>
        <fullName evidence="4">Lipoprotein</fullName>
    </recommendedName>
</protein>
<dbReference type="RefSeq" id="WP_118093808.1">
    <property type="nucleotide sequence ID" value="NZ_DAWELG010000061.1"/>
</dbReference>
<evidence type="ECO:0000256" key="1">
    <source>
        <dbReference type="SAM" id="SignalP"/>
    </source>
</evidence>
<reference evidence="2 3" key="1">
    <citation type="submission" date="2018-08" db="EMBL/GenBank/DDBJ databases">
        <title>A genome reference for cultivated species of the human gut microbiota.</title>
        <authorList>
            <person name="Zou Y."/>
            <person name="Xue W."/>
            <person name="Luo G."/>
        </authorList>
    </citation>
    <scope>NUCLEOTIDE SEQUENCE [LARGE SCALE GENOMIC DNA]</scope>
    <source>
        <strain evidence="2 3">AM32-8LB</strain>
    </source>
</reference>
<feature type="chain" id="PRO_5039562379" description="Lipoprotein" evidence="1">
    <location>
        <begin position="21"/>
        <end position="244"/>
    </location>
</feature>
<proteinExistence type="predicted"/>
<accession>A0A396AB15</accession>
<evidence type="ECO:0000313" key="2">
    <source>
        <dbReference type="EMBL" id="RHC98264.1"/>
    </source>
</evidence>
<feature type="signal peptide" evidence="1">
    <location>
        <begin position="1"/>
        <end position="20"/>
    </location>
</feature>